<dbReference type="Proteomes" id="UP001601948">
    <property type="component" value="Unassembled WGS sequence"/>
</dbReference>
<feature type="compositionally biased region" description="Pro residues" evidence="1">
    <location>
        <begin position="397"/>
        <end position="413"/>
    </location>
</feature>
<sequence>MAPEPNPSEGTLWAGLLTSAKNGNLKLEPGTAEQCAQHVENMLEVVVGVQNWINQNTAAASPHIAASVSGQLLWTVFSMKFGTELRQRIDRHRQILVDMGNTFVTAGKRYARTEGESAASFDDISFNPKGTPPSGAPPTGTIPSSPRKPDPVTKYDSFGFGPEMGGQLGWEMLYIICNSMTPQAVANAGEVWHWLSSTLDTGFTTLRTTISSTTDRWQGVGSQSAITATTGYTEASKQLTGDMNLLGDTLVYTSGWLQQTKQTAMPPTPSPPPATSISQNMANEVNLIRYQENFQLHYSDSYPQTLSRVVTLPSPDPVTTPALFVGDEMPGVPMTEQTPPNGEEKPEGAGGDSGDKPPIDGEGGGGGEGNGGEGGAGSGGGDNGTGGSKPPIIGNPDPGPKPPPTNPGKPPNPLEGIGNKSLSPLNKPLGDLSTDPSKNPGIFASTVPPVGTHTGAPVGKGGSGIGGRGLGGRAPVVLGAAPSPLFPRAVVPTEAKVVGRAGPGSGLQSGAPYGGVPGRSNPNDEREKKRSEYLNSTDHLDEALGEPGRGIRPVLDR</sequence>
<proteinExistence type="predicted"/>
<feature type="compositionally biased region" description="Gly residues" evidence="1">
    <location>
        <begin position="458"/>
        <end position="469"/>
    </location>
</feature>
<feature type="compositionally biased region" description="Gly residues" evidence="1">
    <location>
        <begin position="501"/>
        <end position="517"/>
    </location>
</feature>
<gene>
    <name evidence="2" type="ORF">ACFYV7_35255</name>
</gene>
<evidence type="ECO:0000313" key="3">
    <source>
        <dbReference type="Proteomes" id="UP001601948"/>
    </source>
</evidence>
<accession>A0ABW6R3L2</accession>
<organism evidence="2 3">
    <name type="scientific">Nocardia suismassiliense</name>
    <dbReference type="NCBI Taxonomy" id="2077092"/>
    <lineage>
        <taxon>Bacteria</taxon>
        <taxon>Bacillati</taxon>
        <taxon>Actinomycetota</taxon>
        <taxon>Actinomycetes</taxon>
        <taxon>Mycobacteriales</taxon>
        <taxon>Nocardiaceae</taxon>
        <taxon>Nocardia</taxon>
    </lineage>
</organism>
<evidence type="ECO:0000256" key="1">
    <source>
        <dbReference type="SAM" id="MobiDB-lite"/>
    </source>
</evidence>
<feature type="compositionally biased region" description="Basic and acidic residues" evidence="1">
    <location>
        <begin position="522"/>
        <end position="542"/>
    </location>
</feature>
<feature type="compositionally biased region" description="Gly residues" evidence="1">
    <location>
        <begin position="361"/>
        <end position="387"/>
    </location>
</feature>
<feature type="region of interest" description="Disordered" evidence="1">
    <location>
        <begin position="121"/>
        <end position="153"/>
    </location>
</feature>
<feature type="region of interest" description="Disordered" evidence="1">
    <location>
        <begin position="499"/>
        <end position="557"/>
    </location>
</feature>
<dbReference type="EMBL" id="JBIAPI010000012">
    <property type="protein sequence ID" value="MFF3228098.1"/>
    <property type="molecule type" value="Genomic_DNA"/>
</dbReference>
<comment type="caution">
    <text evidence="2">The sequence shown here is derived from an EMBL/GenBank/DDBJ whole genome shotgun (WGS) entry which is preliminary data.</text>
</comment>
<reference evidence="2 3" key="1">
    <citation type="submission" date="2024-10" db="EMBL/GenBank/DDBJ databases">
        <title>The Natural Products Discovery Center: Release of the First 8490 Sequenced Strains for Exploring Actinobacteria Biosynthetic Diversity.</title>
        <authorList>
            <person name="Kalkreuter E."/>
            <person name="Kautsar S.A."/>
            <person name="Yang D."/>
            <person name="Bader C.D."/>
            <person name="Teijaro C.N."/>
            <person name="Fluegel L."/>
            <person name="Davis C.M."/>
            <person name="Simpson J.R."/>
            <person name="Lauterbach L."/>
            <person name="Steele A.D."/>
            <person name="Gui C."/>
            <person name="Meng S."/>
            <person name="Li G."/>
            <person name="Viehrig K."/>
            <person name="Ye F."/>
            <person name="Su P."/>
            <person name="Kiefer A.F."/>
            <person name="Nichols A."/>
            <person name="Cepeda A.J."/>
            <person name="Yan W."/>
            <person name="Fan B."/>
            <person name="Jiang Y."/>
            <person name="Adhikari A."/>
            <person name="Zheng C.-J."/>
            <person name="Schuster L."/>
            <person name="Cowan T.M."/>
            <person name="Smanski M.J."/>
            <person name="Chevrette M.G."/>
            <person name="De Carvalho L.P.S."/>
            <person name="Shen B."/>
        </authorList>
    </citation>
    <scope>NUCLEOTIDE SEQUENCE [LARGE SCALE GENOMIC DNA]</scope>
    <source>
        <strain evidence="2 3">NPDC003040</strain>
    </source>
</reference>
<name>A0ABW6R3L2_9NOCA</name>
<evidence type="ECO:0008006" key="4">
    <source>
        <dbReference type="Google" id="ProtNLM"/>
    </source>
</evidence>
<keyword evidence="3" id="KW-1185">Reference proteome</keyword>
<protein>
    <recommendedName>
        <fullName evidence="4">PPE family domain-containing protein</fullName>
    </recommendedName>
</protein>
<feature type="compositionally biased region" description="Basic and acidic residues" evidence="1">
    <location>
        <begin position="342"/>
        <end position="359"/>
    </location>
</feature>
<evidence type="ECO:0000313" key="2">
    <source>
        <dbReference type="EMBL" id="MFF3228098.1"/>
    </source>
</evidence>
<dbReference type="RefSeq" id="WP_387724609.1">
    <property type="nucleotide sequence ID" value="NZ_JBIAPI010000012.1"/>
</dbReference>
<feature type="region of interest" description="Disordered" evidence="1">
    <location>
        <begin position="313"/>
        <end position="469"/>
    </location>
</feature>